<dbReference type="Pfam" id="PF03929">
    <property type="entry name" value="PepSY_TM"/>
    <property type="match status" value="1"/>
</dbReference>
<keyword evidence="1" id="KW-0472">Membrane</keyword>
<dbReference type="EMBL" id="CP014205">
    <property type="protein sequence ID" value="AMQ85354.1"/>
    <property type="molecule type" value="Genomic_DNA"/>
</dbReference>
<feature type="transmembrane region" description="Helical" evidence="1">
    <location>
        <begin position="480"/>
        <end position="499"/>
    </location>
</feature>
<dbReference type="PANTHER" id="PTHR34219:SF4">
    <property type="entry name" value="PEPSY DOMAIN-CONTAINING PROTEIN"/>
    <property type="match status" value="1"/>
</dbReference>
<sequence length="529" mass="57776">MKEGFRQAMAWLHTWAGLVFGWLLFAIFLTGTLAYFKDETSHWMQPEIPARPLNAEASLTLAQTYLQQHAAGASRWLIDLPDARDPGLGVRWQPVPARPGERGQFISKTLDAQTGAEVQARESMGGEFFYRFHFQLQMPYPWGRWLSTIAAMVMFVALITGIITHKKIFKDFFTFRPRKGQRSWLDGHNAVGVLVLPFHLMITYSSLVIFMSMVMPASILASYGNNVRAFYDEVFPAANVPEPAGQPATLAPLAPLLRSASEQWSGGHVGRISVNNPGDANASVVMSRAGSDRVVNDAGSAVTFNGVSGQIIGTPSQQPMAMAVAGSFYGLHMGHFAGPVLRWLYFICGLAGTAMIGTGLVIWLGKRQLKHAKSGVMPFELRLVQVLNIASMAGLMTAVAVFFWANRLLPVNLAGRADWEVNAFFIAWGLSVVHAMLRPARKAWVEQLSLGAALFFAVPALNGLTSSYHLGVTVPAGDWVLAGFDLTCLGSGLFLAWAARKMQRAGHTVNVKKTARETTRPISLEQGAN</sequence>
<evidence type="ECO:0000313" key="3">
    <source>
        <dbReference type="Proteomes" id="UP000075187"/>
    </source>
</evidence>
<evidence type="ECO:0000313" key="2">
    <source>
        <dbReference type="EMBL" id="AMQ85354.1"/>
    </source>
</evidence>
<dbReference type="Proteomes" id="UP000075187">
    <property type="component" value="Chromosome"/>
</dbReference>
<name>A0ABN4MZI5_9PSED</name>
<feature type="transmembrane region" description="Helical" evidence="1">
    <location>
        <begin position="417"/>
        <end position="437"/>
    </location>
</feature>
<reference evidence="2" key="1">
    <citation type="submission" date="2017-12" db="EMBL/GenBank/DDBJ databases">
        <title>Pseudomonas sp. MS586 complete sequence.</title>
        <authorList>
            <person name="Lu S."/>
            <person name="Deng P."/>
        </authorList>
    </citation>
    <scope>NUCLEOTIDE SEQUENCE</scope>
    <source>
        <strain evidence="2">MS586</strain>
    </source>
</reference>
<protein>
    <submittedName>
        <fullName evidence="2">PepSY domain-containing protein</fullName>
    </submittedName>
</protein>
<keyword evidence="1" id="KW-0812">Transmembrane</keyword>
<evidence type="ECO:0000256" key="1">
    <source>
        <dbReference type="SAM" id="Phobius"/>
    </source>
</evidence>
<accession>A0ABN4MZI5</accession>
<organism evidence="2 3">
    <name type="scientific">Pseudomonas glycinae</name>
    <dbReference type="NCBI Taxonomy" id="1785145"/>
    <lineage>
        <taxon>Bacteria</taxon>
        <taxon>Pseudomonadati</taxon>
        <taxon>Pseudomonadota</taxon>
        <taxon>Gammaproteobacteria</taxon>
        <taxon>Pseudomonadales</taxon>
        <taxon>Pseudomonadaceae</taxon>
        <taxon>Pseudomonas</taxon>
    </lineage>
</organism>
<keyword evidence="1" id="KW-1133">Transmembrane helix</keyword>
<feature type="transmembrane region" description="Helical" evidence="1">
    <location>
        <begin position="145"/>
        <end position="169"/>
    </location>
</feature>
<gene>
    <name evidence="2" type="ORF">AWU82_19230</name>
</gene>
<dbReference type="RefSeq" id="WP_064382483.1">
    <property type="nucleotide sequence ID" value="NZ_CP014205.2"/>
</dbReference>
<keyword evidence="3" id="KW-1185">Reference proteome</keyword>
<feature type="transmembrane region" description="Helical" evidence="1">
    <location>
        <begin position="12"/>
        <end position="36"/>
    </location>
</feature>
<dbReference type="PANTHER" id="PTHR34219">
    <property type="entry name" value="IRON-REGULATED INNER MEMBRANE PROTEIN-RELATED"/>
    <property type="match status" value="1"/>
</dbReference>
<proteinExistence type="predicted"/>
<feature type="transmembrane region" description="Helical" evidence="1">
    <location>
        <begin position="190"/>
        <end position="215"/>
    </location>
</feature>
<feature type="transmembrane region" description="Helical" evidence="1">
    <location>
        <begin position="343"/>
        <end position="365"/>
    </location>
</feature>
<feature type="transmembrane region" description="Helical" evidence="1">
    <location>
        <begin position="386"/>
        <end position="405"/>
    </location>
</feature>
<dbReference type="InterPro" id="IPR005625">
    <property type="entry name" value="PepSY-ass_TM"/>
</dbReference>
<feature type="transmembrane region" description="Helical" evidence="1">
    <location>
        <begin position="449"/>
        <end position="468"/>
    </location>
</feature>